<proteinExistence type="predicted"/>
<dbReference type="InterPro" id="IPR031342">
    <property type="entry name" value="Mug163-like"/>
</dbReference>
<sequence length="228" mass="25874">MTSHLLQLAQLPQALRCLCRCISTRHSNLGKLTNYLVSQGVPNLLQTPLESKYIDDNIKLRLFPTTHPYIPVLQGRNKYRASMNAIRLLANKFVLRKGTRLRINAVSTILQEETSKYNCITTNDRLVVKWQSCAPDAGEEEMGKDHEIALVRDVRDIKASSPVINHIMNPATNKLTNEIESTQRPRFVRGIFIFEFNKDNSSILVHTIDSVETVDFEKKVQTNALASV</sequence>
<dbReference type="EMBL" id="HG316454">
    <property type="protein sequence ID" value="CDF87840.1"/>
    <property type="molecule type" value="Genomic_DNA"/>
</dbReference>
<accession>A0A8J2T2H4</accession>
<dbReference type="Proteomes" id="UP000019375">
    <property type="component" value="Unassembled WGS sequence"/>
</dbReference>
<protein>
    <submittedName>
        <fullName evidence="1">BN860_15654g1_1</fullName>
    </submittedName>
</protein>
<reference evidence="2" key="1">
    <citation type="journal article" date="2013" name="Genome Announc.">
        <title>Genome sequence of the food spoilage yeast Zygosaccharomyces bailii CLIB 213(T).</title>
        <authorList>
            <person name="Galeote V."/>
            <person name="Bigey F."/>
            <person name="Devillers H."/>
            <person name="Neuveglise C."/>
            <person name="Dequin S."/>
        </authorList>
    </citation>
    <scope>NUCLEOTIDE SEQUENCE [LARGE SCALE GENOMIC DNA]</scope>
    <source>
        <strain evidence="2">CLIB 213 / ATCC 58445 / CBS 680 / CCRC 21525 / NBRC 1098 / NCYC 1416 / NRRL Y-2227</strain>
    </source>
</reference>
<evidence type="ECO:0000313" key="2">
    <source>
        <dbReference type="Proteomes" id="UP000019375"/>
    </source>
</evidence>
<gene>
    <name evidence="1" type="ORF">BN860_15654g</name>
</gene>
<dbReference type="AlphaFoldDB" id="A0A8J2T2H4"/>
<dbReference type="Pfam" id="PF17119">
    <property type="entry name" value="MMU163"/>
    <property type="match status" value="1"/>
</dbReference>
<name>A0A8J2T2H4_ZYGB2</name>
<keyword evidence="2" id="KW-1185">Reference proteome</keyword>
<evidence type="ECO:0000313" key="1">
    <source>
        <dbReference type="EMBL" id="CDF87840.1"/>
    </source>
</evidence>
<dbReference type="OrthoDB" id="5329385at2759"/>
<organism evidence="1 2">
    <name type="scientific">Zygosaccharomyces bailii (strain CLIB 213 / ATCC 58445 / CBS 680 / BCRC 21525 / NBRC 1098 / NCYC 1416 / NRRL Y-2227)</name>
    <dbReference type="NCBI Taxonomy" id="1333698"/>
    <lineage>
        <taxon>Eukaryota</taxon>
        <taxon>Fungi</taxon>
        <taxon>Dikarya</taxon>
        <taxon>Ascomycota</taxon>
        <taxon>Saccharomycotina</taxon>
        <taxon>Saccharomycetes</taxon>
        <taxon>Saccharomycetales</taxon>
        <taxon>Saccharomycetaceae</taxon>
        <taxon>Zygosaccharomyces</taxon>
    </lineage>
</organism>